<feature type="region of interest" description="Disordered" evidence="1">
    <location>
        <begin position="174"/>
        <end position="216"/>
    </location>
</feature>
<feature type="region of interest" description="Disordered" evidence="1">
    <location>
        <begin position="28"/>
        <end position="87"/>
    </location>
</feature>
<dbReference type="Proteomes" id="UP000037035">
    <property type="component" value="Unassembled WGS sequence"/>
</dbReference>
<proteinExistence type="predicted"/>
<evidence type="ECO:0000256" key="1">
    <source>
        <dbReference type="SAM" id="MobiDB-lite"/>
    </source>
</evidence>
<feature type="compositionally biased region" description="Polar residues" evidence="1">
    <location>
        <begin position="205"/>
        <end position="216"/>
    </location>
</feature>
<evidence type="ECO:0000313" key="2">
    <source>
        <dbReference type="EMBL" id="KNZ55194.1"/>
    </source>
</evidence>
<evidence type="ECO:0000313" key="3">
    <source>
        <dbReference type="Proteomes" id="UP000037035"/>
    </source>
</evidence>
<organism evidence="2 3">
    <name type="scientific">Puccinia sorghi</name>
    <dbReference type="NCBI Taxonomy" id="27349"/>
    <lineage>
        <taxon>Eukaryota</taxon>
        <taxon>Fungi</taxon>
        <taxon>Dikarya</taxon>
        <taxon>Basidiomycota</taxon>
        <taxon>Pucciniomycotina</taxon>
        <taxon>Pucciniomycetes</taxon>
        <taxon>Pucciniales</taxon>
        <taxon>Pucciniaceae</taxon>
        <taxon>Puccinia</taxon>
    </lineage>
</organism>
<feature type="compositionally biased region" description="Polar residues" evidence="1">
    <location>
        <begin position="62"/>
        <end position="73"/>
    </location>
</feature>
<feature type="region of interest" description="Disordered" evidence="1">
    <location>
        <begin position="100"/>
        <end position="143"/>
    </location>
</feature>
<feature type="compositionally biased region" description="Polar residues" evidence="1">
    <location>
        <begin position="176"/>
        <end position="193"/>
    </location>
</feature>
<comment type="caution">
    <text evidence="2">The sequence shown here is derived from an EMBL/GenBank/DDBJ whole genome shotgun (WGS) entry which is preliminary data.</text>
</comment>
<dbReference type="EMBL" id="LAVV01007660">
    <property type="protein sequence ID" value="KNZ55194.1"/>
    <property type="molecule type" value="Genomic_DNA"/>
</dbReference>
<dbReference type="VEuPathDB" id="FungiDB:VP01_2742g5"/>
<protein>
    <submittedName>
        <fullName evidence="2">Uncharacterized protein</fullName>
    </submittedName>
</protein>
<accession>A0A0L6V368</accession>
<dbReference type="OrthoDB" id="2507812at2759"/>
<sequence>MENLTTATQKISSPGLERFDELINKLRKSALTTRDNPFPSIHAPKPTKKSQPTKQEREVEVQAQTETTVNSPNKDGKTSKSPLSTTSPIAHSFIVNLSSSALSGPAEPSDPTDPPAAELNKLDWASLVEAARQSDAEEDELPDLTEWATKAVKDSLQDSPEHLPLKRDKTFKAAQIQVQSRPEIENPSSSSHSLAKIQLAGSLKPSPSSSTAPVKF</sequence>
<dbReference type="AlphaFoldDB" id="A0A0L6V368"/>
<keyword evidence="3" id="KW-1185">Reference proteome</keyword>
<reference evidence="2 3" key="1">
    <citation type="submission" date="2015-08" db="EMBL/GenBank/DDBJ databases">
        <title>Next Generation Sequencing and Analysis of the Genome of Puccinia sorghi L Schw, the Causal Agent of Maize Common Rust.</title>
        <authorList>
            <person name="Rochi L."/>
            <person name="Burguener G."/>
            <person name="Darino M."/>
            <person name="Turjanski A."/>
            <person name="Kreff E."/>
            <person name="Dieguez M.J."/>
            <person name="Sacco F."/>
        </authorList>
    </citation>
    <scope>NUCLEOTIDE SEQUENCE [LARGE SCALE GENOMIC DNA]</scope>
    <source>
        <strain evidence="2 3">RO10H11247</strain>
    </source>
</reference>
<name>A0A0L6V368_9BASI</name>
<gene>
    <name evidence="2" type="ORF">VP01_2742g5</name>
</gene>
<dbReference type="STRING" id="27349.A0A0L6V368"/>